<organism evidence="2 3">
    <name type="scientific">Algibacter lectus</name>
    <dbReference type="NCBI Taxonomy" id="221126"/>
    <lineage>
        <taxon>Bacteria</taxon>
        <taxon>Pseudomonadati</taxon>
        <taxon>Bacteroidota</taxon>
        <taxon>Flavobacteriia</taxon>
        <taxon>Flavobacteriales</taxon>
        <taxon>Flavobacteriaceae</taxon>
        <taxon>Algibacter</taxon>
    </lineage>
</organism>
<comment type="caution">
    <text evidence="2">The sequence shown here is derived from an EMBL/GenBank/DDBJ whole genome shotgun (WGS) entry which is preliminary data.</text>
</comment>
<protein>
    <submittedName>
        <fullName evidence="2">Uncharacterized protein</fullName>
    </submittedName>
</protein>
<evidence type="ECO:0000313" key="2">
    <source>
        <dbReference type="EMBL" id="GAL64510.1"/>
    </source>
</evidence>
<gene>
    <name evidence="2" type="ORF">JCM19300_4605</name>
</gene>
<dbReference type="EMBL" id="BBNQ01000019">
    <property type="protein sequence ID" value="GAL64510.1"/>
    <property type="molecule type" value="Genomic_DNA"/>
</dbReference>
<dbReference type="Proteomes" id="UP000029644">
    <property type="component" value="Unassembled WGS sequence"/>
</dbReference>
<feature type="chain" id="PRO_5001867044" evidence="1">
    <location>
        <begin position="19"/>
        <end position="275"/>
    </location>
</feature>
<evidence type="ECO:0000313" key="3">
    <source>
        <dbReference type="Proteomes" id="UP000029644"/>
    </source>
</evidence>
<feature type="signal peptide" evidence="1">
    <location>
        <begin position="1"/>
        <end position="18"/>
    </location>
</feature>
<dbReference type="RefSeq" id="WP_042506325.1">
    <property type="nucleotide sequence ID" value="NZ_BBNQ01000019.1"/>
</dbReference>
<dbReference type="AlphaFoldDB" id="A0A090VIE7"/>
<reference evidence="2 3" key="1">
    <citation type="journal article" date="2014" name="Genome Announc.">
        <title>Draft Genome Sequences of Marine Flavobacterium Algibacter lectus Strains SS8 and NR4.</title>
        <authorList>
            <person name="Takatani N."/>
            <person name="Nakanishi M."/>
            <person name="Meirelles P."/>
            <person name="Mino S."/>
            <person name="Suda W."/>
            <person name="Oshima K."/>
            <person name="Hattori M."/>
            <person name="Ohkuma M."/>
            <person name="Hosokawa M."/>
            <person name="Miyashita K."/>
            <person name="Thompson F.L."/>
            <person name="Niwa A."/>
            <person name="Sawabe T."/>
            <person name="Sawabe T."/>
        </authorList>
    </citation>
    <scope>NUCLEOTIDE SEQUENCE [LARGE SCALE GENOMIC DNA]</scope>
    <source>
        <strain evidence="2 3">JCM 19300</strain>
    </source>
</reference>
<proteinExistence type="predicted"/>
<evidence type="ECO:0000256" key="1">
    <source>
        <dbReference type="SAM" id="SignalP"/>
    </source>
</evidence>
<sequence>MKKTVFILSFIFSTLIFAQNSESSTLFEKEYYDLMNYIPKNLNSDSIYKPDSRLLKTDFNTIGSLKGYNLLKDNFQFSDKDRKWLEERIDQIATELFNDGKRILISAVGGYSGCPDKMIDIIKLNNIEITNLKFCHSCTDSYRDENFIKVFNNKMYSLMEIQPPNIKTESFYGEFEGRDKDKFKMKLVLKDDRTFKFWLNKGHGSDFTEGLWKNKSDTLILNSRALNKTDSISFALSSARWIEFNVLEFRLKKEKLIELNNGKRKLKKTIKKNVG</sequence>
<accession>A0A090VIE7</accession>
<name>A0A090VIE7_9FLAO</name>
<dbReference type="OrthoDB" id="1423945at2"/>
<keyword evidence="1" id="KW-0732">Signal</keyword>